<protein>
    <recommendedName>
        <fullName evidence="3">ANTAR domain-containing protein</fullName>
    </recommendedName>
</protein>
<keyword evidence="2" id="KW-1185">Reference proteome</keyword>
<dbReference type="RefSeq" id="WP_344628157.1">
    <property type="nucleotide sequence ID" value="NZ_BAAALD010000144.1"/>
</dbReference>
<dbReference type="EMBL" id="BAAALD010000144">
    <property type="protein sequence ID" value="GAA1124245.1"/>
    <property type="molecule type" value="Genomic_DNA"/>
</dbReference>
<reference evidence="2" key="1">
    <citation type="journal article" date="2019" name="Int. J. Syst. Evol. Microbiol.">
        <title>The Global Catalogue of Microorganisms (GCM) 10K type strain sequencing project: providing services to taxonomists for standard genome sequencing and annotation.</title>
        <authorList>
            <consortium name="The Broad Institute Genomics Platform"/>
            <consortium name="The Broad Institute Genome Sequencing Center for Infectious Disease"/>
            <person name="Wu L."/>
            <person name="Ma J."/>
        </authorList>
    </citation>
    <scope>NUCLEOTIDE SEQUENCE [LARGE SCALE GENOMIC DNA]</scope>
    <source>
        <strain evidence="2">JCM 13002</strain>
    </source>
</reference>
<name>A0ABP4EPK0_9ACTN</name>
<organism evidence="1 2">
    <name type="scientific">Kitasatospora arboriphila</name>
    <dbReference type="NCBI Taxonomy" id="258052"/>
    <lineage>
        <taxon>Bacteria</taxon>
        <taxon>Bacillati</taxon>
        <taxon>Actinomycetota</taxon>
        <taxon>Actinomycetes</taxon>
        <taxon>Kitasatosporales</taxon>
        <taxon>Streptomycetaceae</taxon>
        <taxon>Kitasatospora</taxon>
    </lineage>
</organism>
<gene>
    <name evidence="1" type="ORF">GCM10009663_74030</name>
</gene>
<comment type="caution">
    <text evidence="1">The sequence shown here is derived from an EMBL/GenBank/DDBJ whole genome shotgun (WGS) entry which is preliminary data.</text>
</comment>
<sequence>MVAAIGRQGLIERIAEELAWWGCPVPDDPGIGELTALTALTAQAAAQRARAIDSRMRDAAAVIEIAAVPLAACDRLHGAAPQIQRWHLAQALRTLADARTRLATMAEQ</sequence>
<proteinExistence type="predicted"/>
<evidence type="ECO:0000313" key="2">
    <source>
        <dbReference type="Proteomes" id="UP001499987"/>
    </source>
</evidence>
<evidence type="ECO:0008006" key="3">
    <source>
        <dbReference type="Google" id="ProtNLM"/>
    </source>
</evidence>
<dbReference type="Proteomes" id="UP001499987">
    <property type="component" value="Unassembled WGS sequence"/>
</dbReference>
<evidence type="ECO:0000313" key="1">
    <source>
        <dbReference type="EMBL" id="GAA1124245.1"/>
    </source>
</evidence>
<accession>A0ABP4EPK0</accession>